<evidence type="ECO:0000256" key="1">
    <source>
        <dbReference type="SAM" id="Coils"/>
    </source>
</evidence>
<organism evidence="2 3">
    <name type="scientific">Linum trigynum</name>
    <dbReference type="NCBI Taxonomy" id="586398"/>
    <lineage>
        <taxon>Eukaryota</taxon>
        <taxon>Viridiplantae</taxon>
        <taxon>Streptophyta</taxon>
        <taxon>Embryophyta</taxon>
        <taxon>Tracheophyta</taxon>
        <taxon>Spermatophyta</taxon>
        <taxon>Magnoliopsida</taxon>
        <taxon>eudicotyledons</taxon>
        <taxon>Gunneridae</taxon>
        <taxon>Pentapetalae</taxon>
        <taxon>rosids</taxon>
        <taxon>fabids</taxon>
        <taxon>Malpighiales</taxon>
        <taxon>Linaceae</taxon>
        <taxon>Linum</taxon>
    </lineage>
</organism>
<dbReference type="Proteomes" id="UP001497516">
    <property type="component" value="Chromosome 2"/>
</dbReference>
<dbReference type="AlphaFoldDB" id="A0AAV2D869"/>
<name>A0AAV2D869_9ROSI</name>
<keyword evidence="3" id="KW-1185">Reference proteome</keyword>
<sequence length="124" mass="14341">MAPRQRQQEGDLLPGLVKQHVVMFEFGQEMKDVAENNGVVETSSPAAPSVDITTNIKLLHKVLEEDRKMMVENRQALEENRKMMVENRQAMEENRMLRVENVHAMEEHRYSLEGCQVDLHRGAQ</sequence>
<proteinExistence type="predicted"/>
<protein>
    <submittedName>
        <fullName evidence="2">Uncharacterized protein</fullName>
    </submittedName>
</protein>
<keyword evidence="1" id="KW-0175">Coiled coil</keyword>
<dbReference type="EMBL" id="OZ034815">
    <property type="protein sequence ID" value="CAL1369737.1"/>
    <property type="molecule type" value="Genomic_DNA"/>
</dbReference>
<evidence type="ECO:0000313" key="3">
    <source>
        <dbReference type="Proteomes" id="UP001497516"/>
    </source>
</evidence>
<accession>A0AAV2D869</accession>
<evidence type="ECO:0000313" key="2">
    <source>
        <dbReference type="EMBL" id="CAL1369737.1"/>
    </source>
</evidence>
<feature type="coiled-coil region" evidence="1">
    <location>
        <begin position="60"/>
        <end position="94"/>
    </location>
</feature>
<reference evidence="2 3" key="1">
    <citation type="submission" date="2024-04" db="EMBL/GenBank/DDBJ databases">
        <authorList>
            <person name="Fracassetti M."/>
        </authorList>
    </citation>
    <scope>NUCLEOTIDE SEQUENCE [LARGE SCALE GENOMIC DNA]</scope>
</reference>
<gene>
    <name evidence="2" type="ORF">LTRI10_LOCUS12190</name>
</gene>